<keyword evidence="2" id="KW-0808">Transferase</keyword>
<evidence type="ECO:0000256" key="3">
    <source>
        <dbReference type="ARBA" id="ARBA00022692"/>
    </source>
</evidence>
<keyword evidence="7" id="KW-0012">Acyltransferase</keyword>
<dbReference type="GO" id="GO:0016412">
    <property type="term" value="F:serine O-acyltransferase activity"/>
    <property type="evidence" value="ECO:0007669"/>
    <property type="project" value="TreeGrafter"/>
</dbReference>
<evidence type="ECO:0000256" key="5">
    <source>
        <dbReference type="ARBA" id="ARBA00022989"/>
    </source>
</evidence>
<keyword evidence="9" id="KW-1185">Reference proteome</keyword>
<dbReference type="CTD" id="619373"/>
<dbReference type="PANTHER" id="PTHR13906:SF3">
    <property type="entry name" value="GHRELIN O-ACYLTRANSFERASE"/>
    <property type="match status" value="1"/>
</dbReference>
<dbReference type="GeneID" id="108255459"/>
<dbReference type="Pfam" id="PF03062">
    <property type="entry name" value="MBOAT"/>
    <property type="match status" value="1"/>
</dbReference>
<comment type="subcellular location">
    <subcellularLocation>
        <location evidence="1">Endoplasmic reticulum membrane</location>
        <topology evidence="1">Multi-pass membrane protein</topology>
    </subcellularLocation>
</comment>
<evidence type="ECO:0000313" key="9">
    <source>
        <dbReference type="Proteomes" id="UP000221080"/>
    </source>
</evidence>
<keyword evidence="6 8" id="KW-0472">Membrane</keyword>
<keyword evidence="4" id="KW-0256">Endoplasmic reticulum</keyword>
<feature type="transmembrane region" description="Helical" evidence="8">
    <location>
        <begin position="16"/>
        <end position="33"/>
    </location>
</feature>
<dbReference type="InterPro" id="IPR004299">
    <property type="entry name" value="MBOAT_fam"/>
</dbReference>
<dbReference type="PANTHER" id="PTHR13906">
    <property type="entry name" value="PORCUPINE"/>
    <property type="match status" value="1"/>
</dbReference>
<dbReference type="OrthoDB" id="286734at2759"/>
<evidence type="ECO:0000256" key="6">
    <source>
        <dbReference type="ARBA" id="ARBA00023136"/>
    </source>
</evidence>
<accession>A0A2D0PN90</accession>
<feature type="transmembrane region" description="Helical" evidence="8">
    <location>
        <begin position="85"/>
        <end position="103"/>
    </location>
</feature>
<keyword evidence="3 8" id="KW-0812">Transmembrane</keyword>
<evidence type="ECO:0000256" key="8">
    <source>
        <dbReference type="SAM" id="Phobius"/>
    </source>
</evidence>
<feature type="transmembrane region" description="Helical" evidence="8">
    <location>
        <begin position="210"/>
        <end position="230"/>
    </location>
</feature>
<protein>
    <submittedName>
        <fullName evidence="10">Ghrelin O-acyltransferase</fullName>
    </submittedName>
</protein>
<reference evidence="10" key="2">
    <citation type="submission" date="2025-08" db="UniProtKB">
        <authorList>
            <consortium name="RefSeq"/>
        </authorList>
    </citation>
    <scope>IDENTIFICATION</scope>
    <source>
        <tissue evidence="10">Blood</tissue>
    </source>
</reference>
<feature type="transmembrane region" description="Helical" evidence="8">
    <location>
        <begin position="402"/>
        <end position="424"/>
    </location>
</feature>
<evidence type="ECO:0000256" key="2">
    <source>
        <dbReference type="ARBA" id="ARBA00022679"/>
    </source>
</evidence>
<proteinExistence type="predicted"/>
<dbReference type="GO" id="GO:0030258">
    <property type="term" value="P:lipid modification"/>
    <property type="evidence" value="ECO:0007669"/>
    <property type="project" value="TreeGrafter"/>
</dbReference>
<organism evidence="9 10">
    <name type="scientific">Ictalurus punctatus</name>
    <name type="common">Channel catfish</name>
    <name type="synonym">Silurus punctatus</name>
    <dbReference type="NCBI Taxonomy" id="7998"/>
    <lineage>
        <taxon>Eukaryota</taxon>
        <taxon>Metazoa</taxon>
        <taxon>Chordata</taxon>
        <taxon>Craniata</taxon>
        <taxon>Vertebrata</taxon>
        <taxon>Euteleostomi</taxon>
        <taxon>Actinopterygii</taxon>
        <taxon>Neopterygii</taxon>
        <taxon>Teleostei</taxon>
        <taxon>Ostariophysi</taxon>
        <taxon>Siluriformes</taxon>
        <taxon>Ictaluridae</taxon>
        <taxon>Ictalurus</taxon>
    </lineage>
</organism>
<dbReference type="InterPro" id="IPR049941">
    <property type="entry name" value="LPLAT_7/PORCN-like"/>
</dbReference>
<evidence type="ECO:0000256" key="7">
    <source>
        <dbReference type="ARBA" id="ARBA00023315"/>
    </source>
</evidence>
<dbReference type="AlphaFoldDB" id="A0A2D0PN90"/>
<reference evidence="9" key="1">
    <citation type="journal article" date="2016" name="Nat. Commun.">
        <title>The channel catfish genome sequence provides insights into the evolution of scale formation in teleosts.</title>
        <authorList>
            <person name="Liu Z."/>
            <person name="Liu S."/>
            <person name="Yao J."/>
            <person name="Bao L."/>
            <person name="Zhang J."/>
            <person name="Li Y."/>
            <person name="Jiang C."/>
            <person name="Sun L."/>
            <person name="Wang R."/>
            <person name="Zhang Y."/>
            <person name="Zhou T."/>
            <person name="Zeng Q."/>
            <person name="Fu Q."/>
            <person name="Gao S."/>
            <person name="Li N."/>
            <person name="Koren S."/>
            <person name="Jiang Y."/>
            <person name="Zimin A."/>
            <person name="Xu P."/>
            <person name="Phillippy A.M."/>
            <person name="Geng X."/>
            <person name="Song L."/>
            <person name="Sun F."/>
            <person name="Li C."/>
            <person name="Wang X."/>
            <person name="Chen A."/>
            <person name="Jin Y."/>
            <person name="Yuan Z."/>
            <person name="Yang Y."/>
            <person name="Tan S."/>
            <person name="Peatman E."/>
            <person name="Lu J."/>
            <person name="Qin Z."/>
            <person name="Dunham R."/>
            <person name="Li Z."/>
            <person name="Sonstegard T."/>
            <person name="Feng J."/>
            <person name="Danzmann R.G."/>
            <person name="Schroeder S."/>
            <person name="Scheffler B."/>
            <person name="Duke M.V."/>
            <person name="Ballard L."/>
            <person name="Kucuktas H."/>
            <person name="Kaltenboeck L."/>
            <person name="Liu H."/>
            <person name="Armbruster J."/>
            <person name="Xie Y."/>
            <person name="Kirby M.L."/>
            <person name="Tian Y."/>
            <person name="Flanagan M.E."/>
            <person name="Mu W."/>
            <person name="Waldbieser G.C."/>
        </authorList>
    </citation>
    <scope>NUCLEOTIDE SEQUENCE [LARGE SCALE GENOMIC DNA]</scope>
    <source>
        <strain evidence="9">SDA103</strain>
    </source>
</reference>
<evidence type="ECO:0000256" key="1">
    <source>
        <dbReference type="ARBA" id="ARBA00004477"/>
    </source>
</evidence>
<feature type="transmembrane region" description="Helical" evidence="8">
    <location>
        <begin position="374"/>
        <end position="395"/>
    </location>
</feature>
<dbReference type="GO" id="GO:0005789">
    <property type="term" value="C:endoplasmic reticulum membrane"/>
    <property type="evidence" value="ECO:0007669"/>
    <property type="project" value="UniProtKB-SubCell"/>
</dbReference>
<dbReference type="STRING" id="7998.ENSIPUP00000021129"/>
<evidence type="ECO:0000256" key="4">
    <source>
        <dbReference type="ARBA" id="ARBA00022824"/>
    </source>
</evidence>
<feature type="transmembrane region" description="Helical" evidence="8">
    <location>
        <begin position="236"/>
        <end position="253"/>
    </location>
</feature>
<gene>
    <name evidence="10" type="primary">mboat4</name>
</gene>
<feature type="transmembrane region" description="Helical" evidence="8">
    <location>
        <begin position="45"/>
        <end position="73"/>
    </location>
</feature>
<dbReference type="Proteomes" id="UP000221080">
    <property type="component" value="Chromosome 22"/>
</dbReference>
<evidence type="ECO:0000313" key="10">
    <source>
        <dbReference type="RefSeq" id="XP_017306886.2"/>
    </source>
</evidence>
<keyword evidence="5 8" id="KW-1133">Transmembrane helix</keyword>
<dbReference type="KEGG" id="ipu:108255459"/>
<feature type="transmembrane region" description="Helical" evidence="8">
    <location>
        <begin position="323"/>
        <end position="354"/>
    </location>
</feature>
<dbReference type="RefSeq" id="XP_017306886.2">
    <property type="nucleotide sequence ID" value="XM_017451397.3"/>
</dbReference>
<dbReference type="OMA" id="MDWLQLF"/>
<sequence length="425" mass="48610">MRMDLLWMIFNQNPQLAYQLFTIPLAFLFYSLATQGYLTLFNRHICLALGGFIVAILTMGPYSTLLFITFITFVLLVRFMEPVHIHYWIFGLQMCWQTLWHFYMQYQHYWLQEPPDSRFVLAMSALMLLSQRVTSVSMDLQEGKVIRNFRGSFQSQVVCLAPFMSYTLYFPALIGGPLCPFNTYVNFVEQISVNRPPSPLTILPWKMLQVLLLLVLKFLLTGVLQSSIFSLSSSPSILWIWIFSLVLRLTYYVHWKISECVNNAAGLGFSGYSTTGGALWNGLSDGDAFEIETSSNISAFARLWNRTTAAWLRRLVFHRSSKMPVLMTFCFSALWHGLYPGQVAGFLGWAVAVLGDHKLHKHLSPRLTTAWRKGLFTCLSWLYTQVVIACVVVTTELQSLEALMLFCTTHIALFPLASILILFIL</sequence>
<name>A0A2D0PN90_ICTPU</name>